<dbReference type="Proteomes" id="UP000237105">
    <property type="component" value="Unassembled WGS sequence"/>
</dbReference>
<dbReference type="AlphaFoldDB" id="A0A2P5AAC1"/>
<evidence type="ECO:0000256" key="1">
    <source>
        <dbReference type="SAM" id="MobiDB-lite"/>
    </source>
</evidence>
<evidence type="ECO:0000313" key="2">
    <source>
        <dbReference type="EMBL" id="PON33490.1"/>
    </source>
</evidence>
<comment type="caution">
    <text evidence="2">The sequence shown here is derived from an EMBL/GenBank/DDBJ whole genome shotgun (WGS) entry which is preliminary data.</text>
</comment>
<dbReference type="EMBL" id="JXTB01000725">
    <property type="protein sequence ID" value="PON33490.1"/>
    <property type="molecule type" value="Genomic_DNA"/>
</dbReference>
<gene>
    <name evidence="2" type="ORF">PanWU01x14_352320</name>
</gene>
<protein>
    <submittedName>
        <fullName evidence="2">Uncharacterized protein</fullName>
    </submittedName>
</protein>
<reference evidence="3" key="1">
    <citation type="submission" date="2016-06" db="EMBL/GenBank/DDBJ databases">
        <title>Parallel loss of symbiosis genes in relatives of nitrogen-fixing non-legume Parasponia.</title>
        <authorList>
            <person name="Van Velzen R."/>
            <person name="Holmer R."/>
            <person name="Bu F."/>
            <person name="Rutten L."/>
            <person name="Van Zeijl A."/>
            <person name="Liu W."/>
            <person name="Santuari L."/>
            <person name="Cao Q."/>
            <person name="Sharma T."/>
            <person name="Shen D."/>
            <person name="Roswanjaya Y."/>
            <person name="Wardhani T."/>
            <person name="Kalhor M.S."/>
            <person name="Jansen J."/>
            <person name="Van den Hoogen J."/>
            <person name="Gungor B."/>
            <person name="Hartog M."/>
            <person name="Hontelez J."/>
            <person name="Verver J."/>
            <person name="Yang W.-C."/>
            <person name="Schijlen E."/>
            <person name="Repin R."/>
            <person name="Schilthuizen M."/>
            <person name="Schranz E."/>
            <person name="Heidstra R."/>
            <person name="Miyata K."/>
            <person name="Fedorova E."/>
            <person name="Kohlen W."/>
            <person name="Bisseling T."/>
            <person name="Smit S."/>
            <person name="Geurts R."/>
        </authorList>
    </citation>
    <scope>NUCLEOTIDE SEQUENCE [LARGE SCALE GENOMIC DNA]</scope>
    <source>
        <strain evidence="3">cv. WU1-14</strain>
    </source>
</reference>
<name>A0A2P5AAC1_PARAD</name>
<organism evidence="2 3">
    <name type="scientific">Parasponia andersonii</name>
    <name type="common">Sponia andersonii</name>
    <dbReference type="NCBI Taxonomy" id="3476"/>
    <lineage>
        <taxon>Eukaryota</taxon>
        <taxon>Viridiplantae</taxon>
        <taxon>Streptophyta</taxon>
        <taxon>Embryophyta</taxon>
        <taxon>Tracheophyta</taxon>
        <taxon>Spermatophyta</taxon>
        <taxon>Magnoliopsida</taxon>
        <taxon>eudicotyledons</taxon>
        <taxon>Gunneridae</taxon>
        <taxon>Pentapetalae</taxon>
        <taxon>rosids</taxon>
        <taxon>fabids</taxon>
        <taxon>Rosales</taxon>
        <taxon>Cannabaceae</taxon>
        <taxon>Parasponia</taxon>
    </lineage>
</organism>
<feature type="non-terminal residue" evidence="2">
    <location>
        <position position="71"/>
    </location>
</feature>
<sequence length="71" mass="7908">MEVILARKWVGIGVDVHGGSEEYQFDHGFWKNHRRISEGQASLGLLLMAFNGSPNGTTVKDQPPRKSLKKS</sequence>
<accession>A0A2P5AAC1</accession>
<keyword evidence="3" id="KW-1185">Reference proteome</keyword>
<evidence type="ECO:0000313" key="3">
    <source>
        <dbReference type="Proteomes" id="UP000237105"/>
    </source>
</evidence>
<proteinExistence type="predicted"/>
<feature type="region of interest" description="Disordered" evidence="1">
    <location>
        <begin position="52"/>
        <end position="71"/>
    </location>
</feature>